<dbReference type="Gene3D" id="1.10.150.290">
    <property type="entry name" value="S-adenosyl-L-methionine-dependent methyltransferases"/>
    <property type="match status" value="1"/>
</dbReference>
<dbReference type="Gene3D" id="3.40.50.150">
    <property type="entry name" value="Vaccinia Virus protein VP39"/>
    <property type="match status" value="1"/>
</dbReference>
<dbReference type="PANTHER" id="PTHR43861">
    <property type="entry name" value="TRANS-ACONITATE 2-METHYLTRANSFERASE-RELATED"/>
    <property type="match status" value="1"/>
</dbReference>
<dbReference type="InterPro" id="IPR023149">
    <property type="entry name" value="Trans_acon_MeTrfase_C"/>
</dbReference>
<dbReference type="GO" id="GO:0032259">
    <property type="term" value="P:methylation"/>
    <property type="evidence" value="ECO:0007669"/>
    <property type="project" value="UniProtKB-KW"/>
</dbReference>
<evidence type="ECO:0000313" key="3">
    <source>
        <dbReference type="Proteomes" id="UP000248198"/>
    </source>
</evidence>
<dbReference type="RefSeq" id="WP_110830099.1">
    <property type="nucleotide sequence ID" value="NZ_QKLU01000003.1"/>
</dbReference>
<dbReference type="SUPFAM" id="SSF53335">
    <property type="entry name" value="S-adenosyl-L-methionine-dependent methyltransferases"/>
    <property type="match status" value="1"/>
</dbReference>
<reference evidence="2 3" key="1">
    <citation type="submission" date="2018-06" db="EMBL/GenBank/DDBJ databases">
        <title>Genomic Encyclopedia of Archaeal and Bacterial Type Strains, Phase II (KMG-II): from individual species to whole genera.</title>
        <authorList>
            <person name="Goeker M."/>
        </authorList>
    </citation>
    <scope>NUCLEOTIDE SEQUENCE [LARGE SCALE GENOMIC DNA]</scope>
    <source>
        <strain evidence="2 3">DSM 27372</strain>
    </source>
</reference>
<organism evidence="2 3">
    <name type="scientific">Pedobacter nutrimenti</name>
    <dbReference type="NCBI Taxonomy" id="1241337"/>
    <lineage>
        <taxon>Bacteria</taxon>
        <taxon>Pseudomonadati</taxon>
        <taxon>Bacteroidota</taxon>
        <taxon>Sphingobacteriia</taxon>
        <taxon>Sphingobacteriales</taxon>
        <taxon>Sphingobacteriaceae</taxon>
        <taxon>Pedobacter</taxon>
    </lineage>
</organism>
<evidence type="ECO:0000259" key="1">
    <source>
        <dbReference type="Pfam" id="PF13847"/>
    </source>
</evidence>
<evidence type="ECO:0000313" key="2">
    <source>
        <dbReference type="EMBL" id="PYF75080.1"/>
    </source>
</evidence>
<comment type="caution">
    <text evidence="2">The sequence shown here is derived from an EMBL/GenBank/DDBJ whole genome shotgun (WGS) entry which is preliminary data.</text>
</comment>
<feature type="domain" description="Methyltransferase" evidence="1">
    <location>
        <begin position="29"/>
        <end position="150"/>
    </location>
</feature>
<keyword evidence="2" id="KW-0808">Transferase</keyword>
<dbReference type="GO" id="GO:0030798">
    <property type="term" value="F:trans-aconitate 2-methyltransferase activity"/>
    <property type="evidence" value="ECO:0007669"/>
    <property type="project" value="InterPro"/>
</dbReference>
<dbReference type="Proteomes" id="UP000248198">
    <property type="component" value="Unassembled WGS sequence"/>
</dbReference>
<dbReference type="Pfam" id="PF13847">
    <property type="entry name" value="Methyltransf_31"/>
    <property type="match status" value="1"/>
</dbReference>
<dbReference type="PANTHER" id="PTHR43861:SF1">
    <property type="entry name" value="TRANS-ACONITATE 2-METHYLTRANSFERASE"/>
    <property type="match status" value="1"/>
</dbReference>
<dbReference type="OrthoDB" id="9789123at2"/>
<gene>
    <name evidence="2" type="ORF">B0O44_103527</name>
</gene>
<dbReference type="AlphaFoldDB" id="A0A318UHQ9"/>
<keyword evidence="3" id="KW-1185">Reference proteome</keyword>
<name>A0A318UHQ9_9SPHI</name>
<accession>A0A318UHQ9</accession>
<dbReference type="EMBL" id="QKLU01000003">
    <property type="protein sequence ID" value="PYF75080.1"/>
    <property type="molecule type" value="Genomic_DNA"/>
</dbReference>
<dbReference type="InterPro" id="IPR025714">
    <property type="entry name" value="Methyltranfer_dom"/>
</dbReference>
<dbReference type="InterPro" id="IPR029063">
    <property type="entry name" value="SAM-dependent_MTases_sf"/>
</dbReference>
<dbReference type="CDD" id="cd02440">
    <property type="entry name" value="AdoMet_MTases"/>
    <property type="match status" value="1"/>
</dbReference>
<protein>
    <submittedName>
        <fullName evidence="2">Trans-aconitate 2-methyltransferase</fullName>
    </submittedName>
</protein>
<proteinExistence type="predicted"/>
<sequence length="254" mass="29402">MAWNPDTYNKFKSERFAPFYDLLALIDVKPAMKVIDLGCGTGELTGKLADKLPGAQVIGIDSSAEMLEQAKAFGNQRLHFVQRTIEEQVATEEKWDLVFSNAAIQWTDDHEQLIPKIIKTLKPGGQLAIQMPEQNENILNQMLDDLVQEESYRNALGNWRRVSPVLSLDDYAQLFFENGCKDMTIYKKIYPLIVPHQDELYKWISGTALIPYLDRLKGQIKEDFIQEFKNRIHKRFVKTPVLYAFKRIIMEARF</sequence>
<keyword evidence="2" id="KW-0489">Methyltransferase</keyword>